<keyword evidence="5 11" id="KW-0812">Transmembrane</keyword>
<dbReference type="OrthoDB" id="9796221at2"/>
<evidence type="ECO:0000256" key="3">
    <source>
        <dbReference type="ARBA" id="ARBA00022452"/>
    </source>
</evidence>
<dbReference type="RefSeq" id="WP_119743992.1">
    <property type="nucleotide sequence ID" value="NZ_QVRA01000002.1"/>
</dbReference>
<keyword evidence="9 11" id="KW-0472">Membrane</keyword>
<comment type="caution">
    <text evidence="15">The sequence shown here is derived from an EMBL/GenBank/DDBJ whole genome shotgun (WGS) entry which is preliminary data.</text>
</comment>
<dbReference type="GO" id="GO:0006826">
    <property type="term" value="P:iron ion transport"/>
    <property type="evidence" value="ECO:0007669"/>
    <property type="project" value="UniProtKB-KW"/>
</dbReference>
<proteinExistence type="inferred from homology"/>
<comment type="subcellular location">
    <subcellularLocation>
        <location evidence="1 11">Cell outer membrane</location>
        <topology evidence="1 11">Multi-pass membrane protein</topology>
    </subcellularLocation>
</comment>
<keyword evidence="13" id="KW-0732">Signal</keyword>
<evidence type="ECO:0000313" key="15">
    <source>
        <dbReference type="EMBL" id="RJG57287.1"/>
    </source>
</evidence>
<dbReference type="PANTHER" id="PTHR32552:SF81">
    <property type="entry name" value="TONB-DEPENDENT OUTER MEMBRANE RECEPTOR"/>
    <property type="match status" value="1"/>
</dbReference>
<sequence>MMNVGSRPAILTALITTHLAGFATPTLAQETPEANGELSLADIIVSARRRNETIQQTPIAMTALAPSALEAKATMNIGDLLGAAPNVLITAQSTGAGTANTSIRGLAFADVEKSFDPTIAIVVDGVFIGTGTGQFLDFFDTESIEVLRGPQGTLFGRNTIGGVINIQRTRPTGRGCWTPAPRSALTSMATRRKLPCSAATLPMIAVLRRPSRSPASGPLPRRANRESMASSSATNFDATTGADAPANPTS</sequence>
<feature type="chain" id="PRO_5019021025" evidence="13">
    <location>
        <begin position="29"/>
        <end position="250"/>
    </location>
</feature>
<dbReference type="Pfam" id="PF07715">
    <property type="entry name" value="Plug"/>
    <property type="match status" value="1"/>
</dbReference>
<dbReference type="InterPro" id="IPR039426">
    <property type="entry name" value="TonB-dep_rcpt-like"/>
</dbReference>
<evidence type="ECO:0000259" key="14">
    <source>
        <dbReference type="Pfam" id="PF07715"/>
    </source>
</evidence>
<evidence type="ECO:0000256" key="5">
    <source>
        <dbReference type="ARBA" id="ARBA00022692"/>
    </source>
</evidence>
<dbReference type="Proteomes" id="UP000283469">
    <property type="component" value="Unassembled WGS sequence"/>
</dbReference>
<dbReference type="EMBL" id="QVRA01000002">
    <property type="protein sequence ID" value="RJG57287.1"/>
    <property type="molecule type" value="Genomic_DNA"/>
</dbReference>
<dbReference type="PANTHER" id="PTHR32552">
    <property type="entry name" value="FERRICHROME IRON RECEPTOR-RELATED"/>
    <property type="match status" value="1"/>
</dbReference>
<evidence type="ECO:0000256" key="2">
    <source>
        <dbReference type="ARBA" id="ARBA00022448"/>
    </source>
</evidence>
<dbReference type="AlphaFoldDB" id="A0A418YXG7"/>
<keyword evidence="10 11" id="KW-0998">Cell outer membrane</keyword>
<dbReference type="GO" id="GO:0009279">
    <property type="term" value="C:cell outer membrane"/>
    <property type="evidence" value="ECO:0007669"/>
    <property type="project" value="UniProtKB-SubCell"/>
</dbReference>
<feature type="region of interest" description="Disordered" evidence="12">
    <location>
        <begin position="207"/>
        <end position="250"/>
    </location>
</feature>
<feature type="compositionally biased region" description="Polar residues" evidence="12">
    <location>
        <begin position="227"/>
        <end position="238"/>
    </location>
</feature>
<keyword evidence="8" id="KW-0798">TonB box</keyword>
<evidence type="ECO:0000256" key="1">
    <source>
        <dbReference type="ARBA" id="ARBA00004571"/>
    </source>
</evidence>
<keyword evidence="6" id="KW-0408">Iron</keyword>
<evidence type="ECO:0000256" key="12">
    <source>
        <dbReference type="SAM" id="MobiDB-lite"/>
    </source>
</evidence>
<dbReference type="Gene3D" id="2.40.170.20">
    <property type="entry name" value="TonB-dependent receptor, beta-barrel domain"/>
    <property type="match status" value="1"/>
</dbReference>
<organism evidence="15 16">
    <name type="scientific">Sphingobium terrigena</name>
    <dbReference type="NCBI Taxonomy" id="2304063"/>
    <lineage>
        <taxon>Bacteria</taxon>
        <taxon>Pseudomonadati</taxon>
        <taxon>Pseudomonadota</taxon>
        <taxon>Alphaproteobacteria</taxon>
        <taxon>Sphingomonadales</taxon>
        <taxon>Sphingomonadaceae</taxon>
        <taxon>Sphingobium</taxon>
    </lineage>
</organism>
<name>A0A418YXG7_9SPHN</name>
<keyword evidence="16" id="KW-1185">Reference proteome</keyword>
<evidence type="ECO:0000313" key="16">
    <source>
        <dbReference type="Proteomes" id="UP000283469"/>
    </source>
</evidence>
<dbReference type="PROSITE" id="PS52016">
    <property type="entry name" value="TONB_DEPENDENT_REC_3"/>
    <property type="match status" value="1"/>
</dbReference>
<dbReference type="SUPFAM" id="SSF56935">
    <property type="entry name" value="Porins"/>
    <property type="match status" value="1"/>
</dbReference>
<feature type="signal peptide" evidence="13">
    <location>
        <begin position="1"/>
        <end position="28"/>
    </location>
</feature>
<protein>
    <submittedName>
        <fullName evidence="15">Plug domain-containing protein</fullName>
    </submittedName>
</protein>
<evidence type="ECO:0000256" key="11">
    <source>
        <dbReference type="PROSITE-ProRule" id="PRU01360"/>
    </source>
</evidence>
<gene>
    <name evidence="15" type="ORF">D0Z70_03520</name>
</gene>
<evidence type="ECO:0000256" key="4">
    <source>
        <dbReference type="ARBA" id="ARBA00022496"/>
    </source>
</evidence>
<evidence type="ECO:0000256" key="9">
    <source>
        <dbReference type="ARBA" id="ARBA00023136"/>
    </source>
</evidence>
<evidence type="ECO:0000256" key="13">
    <source>
        <dbReference type="SAM" id="SignalP"/>
    </source>
</evidence>
<evidence type="ECO:0000256" key="8">
    <source>
        <dbReference type="ARBA" id="ARBA00023077"/>
    </source>
</evidence>
<feature type="domain" description="TonB-dependent receptor plug" evidence="14">
    <location>
        <begin position="54"/>
        <end position="163"/>
    </location>
</feature>
<dbReference type="InterPro" id="IPR012910">
    <property type="entry name" value="Plug_dom"/>
</dbReference>
<accession>A0A418YXG7</accession>
<keyword evidence="2 11" id="KW-0813">Transport</keyword>
<evidence type="ECO:0000256" key="10">
    <source>
        <dbReference type="ARBA" id="ARBA00023237"/>
    </source>
</evidence>
<evidence type="ECO:0000256" key="6">
    <source>
        <dbReference type="ARBA" id="ARBA00023004"/>
    </source>
</evidence>
<keyword evidence="7" id="KW-0406">Ion transport</keyword>
<reference evidence="15 16" key="1">
    <citation type="submission" date="2018-08" db="EMBL/GenBank/DDBJ databases">
        <title>Sphingobium sp. EO9.</title>
        <authorList>
            <person name="Park Y."/>
            <person name="Kim K.H."/>
            <person name="Jeon C.O."/>
        </authorList>
    </citation>
    <scope>NUCLEOTIDE SEQUENCE [LARGE SCALE GENOMIC DNA]</scope>
    <source>
        <strain evidence="15 16">EO9</strain>
    </source>
</reference>
<keyword evidence="3 11" id="KW-1134">Transmembrane beta strand</keyword>
<evidence type="ECO:0000256" key="7">
    <source>
        <dbReference type="ARBA" id="ARBA00023065"/>
    </source>
</evidence>
<keyword evidence="4" id="KW-0410">Iron transport</keyword>
<comment type="similarity">
    <text evidence="11">Belongs to the TonB-dependent receptor family.</text>
</comment>
<dbReference type="InterPro" id="IPR036942">
    <property type="entry name" value="Beta-barrel_TonB_sf"/>
</dbReference>